<dbReference type="Gene3D" id="3.90.226.10">
    <property type="entry name" value="2-enoyl-CoA Hydratase, Chain A, domain 1"/>
    <property type="match status" value="1"/>
</dbReference>
<dbReference type="EMBL" id="JQED01000042">
    <property type="protein sequence ID" value="KGJ88883.1"/>
    <property type="molecule type" value="Genomic_DNA"/>
</dbReference>
<dbReference type="SUPFAM" id="SSF52096">
    <property type="entry name" value="ClpP/crotonase"/>
    <property type="match status" value="1"/>
</dbReference>
<dbReference type="GO" id="GO:0006574">
    <property type="term" value="P:L-valine catabolic process"/>
    <property type="evidence" value="ECO:0007669"/>
    <property type="project" value="TreeGrafter"/>
</dbReference>
<dbReference type="InterPro" id="IPR045004">
    <property type="entry name" value="ECH_dom"/>
</dbReference>
<comment type="catalytic activity">
    <reaction evidence="1">
        <text>3-hydroxy-2-methylpropanoyl-CoA + H2O = 3-hydroxy-2-methylpropanoate + CoA + H(+)</text>
        <dbReference type="Rhea" id="RHEA:20888"/>
        <dbReference type="ChEBI" id="CHEBI:11805"/>
        <dbReference type="ChEBI" id="CHEBI:15377"/>
        <dbReference type="ChEBI" id="CHEBI:15378"/>
        <dbReference type="ChEBI" id="CHEBI:57287"/>
        <dbReference type="ChEBI" id="CHEBI:57340"/>
        <dbReference type="EC" id="3.1.2.4"/>
    </reaction>
</comment>
<dbReference type="AlphaFoldDB" id="A0A099KGX6"/>
<reference evidence="5 6" key="1">
    <citation type="submission" date="2014-08" db="EMBL/GenBank/DDBJ databases">
        <title>Genomic and Phenotypic Diversity of Colwellia psychrerythraea strains from Disparate Marine Basins.</title>
        <authorList>
            <person name="Techtmann S.M."/>
            <person name="Stelling S.C."/>
            <person name="Utturkar S.M."/>
            <person name="Alshibli N."/>
            <person name="Harris A."/>
            <person name="Brown S.D."/>
            <person name="Hazen T.C."/>
        </authorList>
    </citation>
    <scope>NUCLEOTIDE SEQUENCE [LARGE SCALE GENOMIC DNA]</scope>
    <source>
        <strain evidence="5 6">ND2E</strain>
    </source>
</reference>
<accession>A0A099KGX6</accession>
<dbReference type="OrthoDB" id="9790967at2"/>
<dbReference type="PANTHER" id="PTHR43176">
    <property type="entry name" value="3-HYDROXYISOBUTYRYL-COA HYDROLASE-RELATED"/>
    <property type="match status" value="1"/>
</dbReference>
<protein>
    <recommendedName>
        <fullName evidence="2">3-hydroxyisobutyryl-CoA hydrolase</fullName>
        <ecNumber evidence="2">3.1.2.4</ecNumber>
    </recommendedName>
</protein>
<dbReference type="NCBIfam" id="NF004127">
    <property type="entry name" value="PRK05617.1"/>
    <property type="match status" value="1"/>
</dbReference>
<organism evidence="5 6">
    <name type="scientific">Colwellia psychrerythraea</name>
    <name type="common">Vibrio psychroerythus</name>
    <dbReference type="NCBI Taxonomy" id="28229"/>
    <lineage>
        <taxon>Bacteria</taxon>
        <taxon>Pseudomonadati</taxon>
        <taxon>Pseudomonadota</taxon>
        <taxon>Gammaproteobacteria</taxon>
        <taxon>Alteromonadales</taxon>
        <taxon>Colwelliaceae</taxon>
        <taxon>Colwellia</taxon>
    </lineage>
</organism>
<evidence type="ECO:0000256" key="1">
    <source>
        <dbReference type="ARBA" id="ARBA00001709"/>
    </source>
</evidence>
<comment type="caution">
    <text evidence="5">The sequence shown here is derived from an EMBL/GenBank/DDBJ whole genome shotgun (WGS) entry which is preliminary data.</text>
</comment>
<evidence type="ECO:0000313" key="6">
    <source>
        <dbReference type="Proteomes" id="UP000029843"/>
    </source>
</evidence>
<evidence type="ECO:0000313" key="5">
    <source>
        <dbReference type="EMBL" id="KGJ88883.1"/>
    </source>
</evidence>
<evidence type="ECO:0000256" key="3">
    <source>
        <dbReference type="ARBA" id="ARBA00022801"/>
    </source>
</evidence>
<dbReference type="RefSeq" id="WP_033094775.1">
    <property type="nucleotide sequence ID" value="NZ_JQED01000042.1"/>
</dbReference>
<dbReference type="PANTHER" id="PTHR43176:SF3">
    <property type="entry name" value="3-HYDROXYISOBUTYRYL-COA HYDROLASE, MITOCHONDRIAL"/>
    <property type="match status" value="1"/>
</dbReference>
<dbReference type="InterPro" id="IPR032259">
    <property type="entry name" value="HIBYL-CoA-H"/>
</dbReference>
<sequence length="368" mass="40392">MTSPVIVEELAVKNGQNIGVLTLNSEKTLNALTLEMIDLLSTQLTQWQTDEKIAAVLIQGAGEKAFCAGGDVQALYKSSIDQPGGPCEYAETFFEREYRLDYLLHNYPKPTIAWGHGIVMGGGLGVFAGCAYRIATERTRIAMPEVTIALFPDVGGSYFLNTMPGYCGRFLALTSSSINAADGLYAGIANYAISHTNKQAIIDELLSLECDAIEMSNSLDNIFNHHQSQCIADIPAGNLATHQTLINDLCRSDDVETIAANFSSLETDDKWLQRAKNGLASGSPLAVKWIFHQLELCKGLGLKTVFEKEVLLATTIIRHTEFAEGVRALLIDKDQNPDWQYKQLNEVTNDVIAPFFQAPWQQNPLADL</sequence>
<keyword evidence="3 5" id="KW-0378">Hydrolase</keyword>
<dbReference type="EC" id="3.1.2.4" evidence="2"/>
<dbReference type="InterPro" id="IPR029045">
    <property type="entry name" value="ClpP/crotonase-like_dom_sf"/>
</dbReference>
<name>A0A099KGX6_COLPS</name>
<evidence type="ECO:0000259" key="4">
    <source>
        <dbReference type="Pfam" id="PF16113"/>
    </source>
</evidence>
<dbReference type="Pfam" id="PF16113">
    <property type="entry name" value="ECH_2"/>
    <property type="match status" value="1"/>
</dbReference>
<dbReference type="Proteomes" id="UP000029843">
    <property type="component" value="Unassembled WGS sequence"/>
</dbReference>
<dbReference type="GO" id="GO:0005829">
    <property type="term" value="C:cytosol"/>
    <property type="evidence" value="ECO:0007669"/>
    <property type="project" value="TreeGrafter"/>
</dbReference>
<proteinExistence type="predicted"/>
<dbReference type="PATRIC" id="fig|28229.4.peg.3116"/>
<dbReference type="GO" id="GO:0003860">
    <property type="term" value="F:3-hydroxyisobutyryl-CoA hydrolase activity"/>
    <property type="evidence" value="ECO:0007669"/>
    <property type="project" value="UniProtKB-EC"/>
</dbReference>
<gene>
    <name evidence="5" type="ORF">ND2E_0176</name>
</gene>
<evidence type="ECO:0000256" key="2">
    <source>
        <dbReference type="ARBA" id="ARBA00011915"/>
    </source>
</evidence>
<dbReference type="CDD" id="cd06558">
    <property type="entry name" value="crotonase-like"/>
    <property type="match status" value="1"/>
</dbReference>
<feature type="domain" description="Enoyl-CoA hydratase/isomerase" evidence="4">
    <location>
        <begin position="18"/>
        <end position="356"/>
    </location>
</feature>